<evidence type="ECO:0000256" key="2">
    <source>
        <dbReference type="ARBA" id="ARBA00004651"/>
    </source>
</evidence>
<evidence type="ECO:0000256" key="6">
    <source>
        <dbReference type="ARBA" id="ARBA00023136"/>
    </source>
</evidence>
<dbReference type="CDD" id="cd01949">
    <property type="entry name" value="GGDEF"/>
    <property type="match status" value="1"/>
</dbReference>
<dbReference type="InterPro" id="IPR001633">
    <property type="entry name" value="EAL_dom"/>
</dbReference>
<dbReference type="AlphaFoldDB" id="A0A0N1EPV3"/>
<dbReference type="InterPro" id="IPR029787">
    <property type="entry name" value="Nucleotide_cyclase"/>
</dbReference>
<comment type="cofactor">
    <cofactor evidence="1">
        <name>Mg(2+)</name>
        <dbReference type="ChEBI" id="CHEBI:18420"/>
    </cofactor>
</comment>
<dbReference type="FunFam" id="3.30.70.270:FF:000001">
    <property type="entry name" value="Diguanylate cyclase domain protein"/>
    <property type="match status" value="1"/>
</dbReference>
<dbReference type="NCBIfam" id="TIGR00229">
    <property type="entry name" value="sensory_box"/>
    <property type="match status" value="1"/>
</dbReference>
<dbReference type="Pfam" id="PF00563">
    <property type="entry name" value="EAL"/>
    <property type="match status" value="1"/>
</dbReference>
<evidence type="ECO:0000256" key="3">
    <source>
        <dbReference type="ARBA" id="ARBA00022475"/>
    </source>
</evidence>
<organism evidence="11 12">
    <name type="scientific">Pseudoalteromonas porphyrae</name>
    <dbReference type="NCBI Taxonomy" id="187330"/>
    <lineage>
        <taxon>Bacteria</taxon>
        <taxon>Pseudomonadati</taxon>
        <taxon>Pseudomonadota</taxon>
        <taxon>Gammaproteobacteria</taxon>
        <taxon>Alteromonadales</taxon>
        <taxon>Pseudoalteromonadaceae</taxon>
        <taxon>Pseudoalteromonas</taxon>
    </lineage>
</organism>
<dbReference type="CDD" id="cd01948">
    <property type="entry name" value="EAL"/>
    <property type="match status" value="1"/>
</dbReference>
<reference evidence="11 12" key="1">
    <citation type="submission" date="2015-08" db="EMBL/GenBank/DDBJ databases">
        <title>Draft Genome Sequence of Pseudoalteromonas porphyrae UCD-SED14.</title>
        <authorList>
            <person name="Coil D.A."/>
            <person name="Jospin G."/>
            <person name="Lee R.D."/>
            <person name="Eisen J.A."/>
        </authorList>
    </citation>
    <scope>NUCLEOTIDE SEQUENCE [LARGE SCALE GENOMIC DNA]</scope>
    <source>
        <strain evidence="11 12">UCD-SED14</strain>
    </source>
</reference>
<dbReference type="PROSITE" id="PS50883">
    <property type="entry name" value="EAL"/>
    <property type="match status" value="1"/>
</dbReference>
<protein>
    <submittedName>
        <fullName evidence="11">Diguanylate phosphodiesterase</fullName>
    </submittedName>
</protein>
<dbReference type="NCBIfam" id="TIGR00254">
    <property type="entry name" value="GGDEF"/>
    <property type="match status" value="1"/>
</dbReference>
<dbReference type="GO" id="GO:0003824">
    <property type="term" value="F:catalytic activity"/>
    <property type="evidence" value="ECO:0007669"/>
    <property type="project" value="UniProtKB-ARBA"/>
</dbReference>
<evidence type="ECO:0000256" key="4">
    <source>
        <dbReference type="ARBA" id="ARBA00022692"/>
    </source>
</evidence>
<dbReference type="CDD" id="cd00130">
    <property type="entry name" value="PAS"/>
    <property type="match status" value="1"/>
</dbReference>
<dbReference type="CDD" id="cd06225">
    <property type="entry name" value="HAMP"/>
    <property type="match status" value="1"/>
</dbReference>
<feature type="domain" description="EAL" evidence="9">
    <location>
        <begin position="750"/>
        <end position="1005"/>
    </location>
</feature>
<comment type="caution">
    <text evidence="11">The sequence shown here is derived from an EMBL/GenBank/DDBJ whole genome shotgun (WGS) entry which is preliminary data.</text>
</comment>
<dbReference type="SMART" id="SM00086">
    <property type="entry name" value="PAC"/>
    <property type="match status" value="1"/>
</dbReference>
<dbReference type="CDD" id="cd12914">
    <property type="entry name" value="PDC1_DGC_like"/>
    <property type="match status" value="1"/>
</dbReference>
<evidence type="ECO:0000313" key="12">
    <source>
        <dbReference type="Proteomes" id="UP000037848"/>
    </source>
</evidence>
<keyword evidence="6 7" id="KW-0472">Membrane</keyword>
<evidence type="ECO:0000313" key="11">
    <source>
        <dbReference type="EMBL" id="KPH65297.1"/>
    </source>
</evidence>
<dbReference type="Gene3D" id="3.20.20.450">
    <property type="entry name" value="EAL domain"/>
    <property type="match status" value="1"/>
</dbReference>
<dbReference type="InterPro" id="IPR001610">
    <property type="entry name" value="PAC"/>
</dbReference>
<dbReference type="InterPro" id="IPR000014">
    <property type="entry name" value="PAS"/>
</dbReference>
<proteinExistence type="predicted"/>
<dbReference type="GO" id="GO:0005886">
    <property type="term" value="C:plasma membrane"/>
    <property type="evidence" value="ECO:0007669"/>
    <property type="project" value="UniProtKB-SubCell"/>
</dbReference>
<keyword evidence="3" id="KW-1003">Cell membrane</keyword>
<feature type="domain" description="GGDEF" evidence="10">
    <location>
        <begin position="608"/>
        <end position="741"/>
    </location>
</feature>
<accession>A0A0N1EPV3</accession>
<evidence type="ECO:0000259" key="8">
    <source>
        <dbReference type="PROSITE" id="PS50112"/>
    </source>
</evidence>
<gene>
    <name evidence="11" type="ORF">ADS77_02070</name>
</gene>
<comment type="subcellular location">
    <subcellularLocation>
        <location evidence="2">Cell membrane</location>
        <topology evidence="2">Multi-pass membrane protein</topology>
    </subcellularLocation>
</comment>
<dbReference type="InterPro" id="IPR052155">
    <property type="entry name" value="Biofilm_reg_signaling"/>
</dbReference>
<dbReference type="PANTHER" id="PTHR44757:SF2">
    <property type="entry name" value="BIOFILM ARCHITECTURE MAINTENANCE PROTEIN MBAA"/>
    <property type="match status" value="1"/>
</dbReference>
<dbReference type="SUPFAM" id="SSF55073">
    <property type="entry name" value="Nucleotide cyclase"/>
    <property type="match status" value="1"/>
</dbReference>
<dbReference type="Gene3D" id="3.30.70.270">
    <property type="match status" value="1"/>
</dbReference>
<dbReference type="STRING" id="187330.AMS58_19335"/>
<dbReference type="PROSITE" id="PS50887">
    <property type="entry name" value="GGDEF"/>
    <property type="match status" value="1"/>
</dbReference>
<dbReference type="SMART" id="SM00091">
    <property type="entry name" value="PAS"/>
    <property type="match status" value="1"/>
</dbReference>
<dbReference type="SUPFAM" id="SSF141868">
    <property type="entry name" value="EAL domain-like"/>
    <property type="match status" value="1"/>
</dbReference>
<name>A0A0N1EPV3_9GAMM</name>
<evidence type="ECO:0000259" key="9">
    <source>
        <dbReference type="PROSITE" id="PS50883"/>
    </source>
</evidence>
<dbReference type="SMART" id="SM00052">
    <property type="entry name" value="EAL"/>
    <property type="match status" value="1"/>
</dbReference>
<dbReference type="PATRIC" id="fig|187330.3.peg.443"/>
<evidence type="ECO:0000256" key="7">
    <source>
        <dbReference type="SAM" id="Phobius"/>
    </source>
</evidence>
<evidence type="ECO:0000256" key="5">
    <source>
        <dbReference type="ARBA" id="ARBA00022989"/>
    </source>
</evidence>
<dbReference type="InterPro" id="IPR035965">
    <property type="entry name" value="PAS-like_dom_sf"/>
</dbReference>
<dbReference type="Pfam" id="PF13426">
    <property type="entry name" value="PAS_9"/>
    <property type="match status" value="1"/>
</dbReference>
<dbReference type="Gene3D" id="6.10.340.10">
    <property type="match status" value="1"/>
</dbReference>
<evidence type="ECO:0000256" key="1">
    <source>
        <dbReference type="ARBA" id="ARBA00001946"/>
    </source>
</evidence>
<dbReference type="Gene3D" id="3.30.450.20">
    <property type="entry name" value="PAS domain"/>
    <property type="match status" value="2"/>
</dbReference>
<dbReference type="PANTHER" id="PTHR44757">
    <property type="entry name" value="DIGUANYLATE CYCLASE DGCP"/>
    <property type="match status" value="1"/>
</dbReference>
<keyword evidence="5 7" id="KW-1133">Transmembrane helix</keyword>
<dbReference type="InterPro" id="IPR000160">
    <property type="entry name" value="GGDEF_dom"/>
</dbReference>
<dbReference type="Pfam" id="PF00990">
    <property type="entry name" value="GGDEF"/>
    <property type="match status" value="1"/>
</dbReference>
<dbReference type="InterPro" id="IPR033479">
    <property type="entry name" value="dCache_1"/>
</dbReference>
<feature type="domain" description="PAS" evidence="8">
    <location>
        <begin position="450"/>
        <end position="497"/>
    </location>
</feature>
<dbReference type="Proteomes" id="UP000037848">
    <property type="component" value="Unassembled WGS sequence"/>
</dbReference>
<dbReference type="Pfam" id="PF02743">
    <property type="entry name" value="dCache_1"/>
    <property type="match status" value="1"/>
</dbReference>
<keyword evidence="4 7" id="KW-0812">Transmembrane</keyword>
<dbReference type="InterPro" id="IPR043128">
    <property type="entry name" value="Rev_trsase/Diguanyl_cyclase"/>
</dbReference>
<dbReference type="PROSITE" id="PS50112">
    <property type="entry name" value="PAS"/>
    <property type="match status" value="1"/>
</dbReference>
<evidence type="ECO:0000259" key="10">
    <source>
        <dbReference type="PROSITE" id="PS50887"/>
    </source>
</evidence>
<dbReference type="SMART" id="SM00267">
    <property type="entry name" value="GGDEF"/>
    <property type="match status" value="1"/>
</dbReference>
<dbReference type="InterPro" id="IPR035919">
    <property type="entry name" value="EAL_sf"/>
</dbReference>
<dbReference type="SUPFAM" id="SSF55785">
    <property type="entry name" value="PYP-like sensor domain (PAS domain)"/>
    <property type="match status" value="1"/>
</dbReference>
<sequence length="1008" mass="113990">MPGIVVMLFSLWHAKETALQESRFQALAIAEQLATQQTEILNEIEIFTTQLASLKDFSSPLISECPYYLTKVQALKPEIANIGITNLKGDPQCLLKGVKEEINIADREYFQNALETKNFAIGFFQKDRSLDTLTVNFAYPLLDDKQTPYGAVVTVITLDWWSQKLANFHLPPNAIAVITDSHGRIIANYPNDPSLFGANVSHYGFSIEQPAVNNIVDFKGVNHVLHSQVMYQDEVKNTLNVYVAIPFNNAIKEANHLFLNTIFAFIFMIFILCIFAHIRLKQSVLTPIARLTTAIKELASGQLPKQFSLNSPELNTLYTHFEEMAQTRLNAEANVKRQHDELSSLLNALPDIYIRVNVHGEVLNLGGQISQLNTPVFTRSKLHLRDILDEEKSKQLLKNLPAKNETTYFELTENNTTAEHIFAVRISAKQNSNEYTIVLQDISEQKQAAKASHLASLVYSNSSEGMAITDPNGMILDVNPAFCKVTEYSKEEVLGKTTAILSSGKHTKAFYQAMWQEIQETGRWQGEVVNRRKHGELFTEWLTIDTVYDEYHQPQRRVAIFTDLTEKKAADDLIWHQTHFDHLTNLPNRIELKERLNLRLSTHCNPTEPLVLMLLDLDHFKDINDTLGHYYGDELLKLIATRLQYAIADLDFIARIGGDEFVMVHTKLVSDAHIKKVANDVLKAMSKPFHLENEEVYIAASIGIAIAPTDGDTSELLLKAADQAMYQAKQNGRNCFAFFNLNLREQAQARMNLLKNIRRGIEKQQFDLYYQPIVDLDSGTIHKAEALIRWLHPRQGIISPAQFIPLAEESRYINPLGQFVFTRALQTLNILREKIDPNFQLSINVSPVQFSCLDSGIDQWPALLEAANLPPSAIVAEITEGLMITPEHLTQQRLKSLVRSGMELALDDFGTGYSSLAYLQQMDADYLKIDKCFVDNIHANNQELALCKAIITMAHQFGLKVIAEGIETTEQRHLLMELGCDYGQGYLFSKPLPEPEFIALLNNSKTND</sequence>
<dbReference type="EMBL" id="LHPH01000002">
    <property type="protein sequence ID" value="KPH65297.1"/>
    <property type="molecule type" value="Genomic_DNA"/>
</dbReference>
<keyword evidence="12" id="KW-1185">Reference proteome</keyword>
<feature type="transmembrane region" description="Helical" evidence="7">
    <location>
        <begin position="257"/>
        <end position="278"/>
    </location>
</feature>